<proteinExistence type="predicted"/>
<dbReference type="EMBL" id="BLAL01000236">
    <property type="protein sequence ID" value="GES94499.1"/>
    <property type="molecule type" value="Genomic_DNA"/>
</dbReference>
<sequence>MSTSSLIVFQTIPVNKIPIHIPNKKKSWRYPSKSFLTLRTLAYNYFLIISNSFKNPNHLDNPIDTTQVDSILNFKDLNFNFIPSTPFYIHNIFTGNDNVIRTLIDLSIEFVNRSTFSFYTDGSLHTEGPLKSRLGFG</sequence>
<evidence type="ECO:0000313" key="1">
    <source>
        <dbReference type="EMBL" id="GBC09976.1"/>
    </source>
</evidence>
<evidence type="ECO:0000313" key="2">
    <source>
        <dbReference type="EMBL" id="GES94499.1"/>
    </source>
</evidence>
<organism evidence="1 3">
    <name type="scientific">Rhizophagus clarus</name>
    <dbReference type="NCBI Taxonomy" id="94130"/>
    <lineage>
        <taxon>Eukaryota</taxon>
        <taxon>Fungi</taxon>
        <taxon>Fungi incertae sedis</taxon>
        <taxon>Mucoromycota</taxon>
        <taxon>Glomeromycotina</taxon>
        <taxon>Glomeromycetes</taxon>
        <taxon>Glomerales</taxon>
        <taxon>Glomeraceae</taxon>
        <taxon>Rhizophagus</taxon>
    </lineage>
</organism>
<keyword evidence="3" id="KW-1185">Reference proteome</keyword>
<evidence type="ECO:0000313" key="3">
    <source>
        <dbReference type="Proteomes" id="UP000247702"/>
    </source>
</evidence>
<name>A0A2Z6S3Z1_9GLOM</name>
<dbReference type="AlphaFoldDB" id="A0A2Z6S3Z1"/>
<gene>
    <name evidence="2" type="ORF">RCL2_002123300</name>
    <name evidence="1" type="ORF">RclHR1_09250001</name>
</gene>
<dbReference type="EMBL" id="BEXD01004343">
    <property type="protein sequence ID" value="GBC09976.1"/>
    <property type="molecule type" value="Genomic_DNA"/>
</dbReference>
<reference evidence="2" key="2">
    <citation type="submission" date="2019-10" db="EMBL/GenBank/DDBJ databases">
        <title>Conservation and host-specific expression of non-tandemly repeated heterogenous ribosome RNA gene in arbuscular mycorrhizal fungi.</title>
        <authorList>
            <person name="Maeda T."/>
            <person name="Kobayashi Y."/>
            <person name="Nakagawa T."/>
            <person name="Ezawa T."/>
            <person name="Yamaguchi K."/>
            <person name="Bino T."/>
            <person name="Nishimoto Y."/>
            <person name="Shigenobu S."/>
            <person name="Kawaguchi M."/>
        </authorList>
    </citation>
    <scope>NUCLEOTIDE SEQUENCE</scope>
    <source>
        <strain evidence="2">HR1</strain>
    </source>
</reference>
<comment type="caution">
    <text evidence="1">The sequence shown here is derived from an EMBL/GenBank/DDBJ whole genome shotgun (WGS) entry which is preliminary data.</text>
</comment>
<dbReference type="Proteomes" id="UP000615446">
    <property type="component" value="Unassembled WGS sequence"/>
</dbReference>
<accession>A0A2Z6S3Z1</accession>
<reference evidence="1 3" key="1">
    <citation type="submission" date="2017-11" db="EMBL/GenBank/DDBJ databases">
        <title>The genome of Rhizophagus clarus HR1 reveals common genetic basis of auxotrophy among arbuscular mycorrhizal fungi.</title>
        <authorList>
            <person name="Kobayashi Y."/>
        </authorList>
    </citation>
    <scope>NUCLEOTIDE SEQUENCE [LARGE SCALE GENOMIC DNA]</scope>
    <source>
        <strain evidence="1 3">HR1</strain>
    </source>
</reference>
<protein>
    <submittedName>
        <fullName evidence="1">Uncharacterized protein</fullName>
    </submittedName>
</protein>
<dbReference type="Proteomes" id="UP000247702">
    <property type="component" value="Unassembled WGS sequence"/>
</dbReference>